<evidence type="ECO:0000256" key="1">
    <source>
        <dbReference type="ARBA" id="ARBA00001974"/>
    </source>
</evidence>
<keyword evidence="8" id="KW-1185">Reference proteome</keyword>
<keyword evidence="4" id="KW-0274">FAD</keyword>
<keyword evidence="3" id="KW-0285">Flavoprotein</keyword>
<accession>A0ABR3YA93</accession>
<dbReference type="Gene3D" id="3.30.9.10">
    <property type="entry name" value="D-Amino Acid Oxidase, subunit A, domain 2"/>
    <property type="match status" value="1"/>
</dbReference>
<dbReference type="Pfam" id="PF01266">
    <property type="entry name" value="DAO"/>
    <property type="match status" value="1"/>
</dbReference>
<dbReference type="InterPro" id="IPR006076">
    <property type="entry name" value="FAD-dep_OxRdtase"/>
</dbReference>
<gene>
    <name evidence="7" type="ORF">Plec18167_001656</name>
</gene>
<dbReference type="PANTHER" id="PTHR10961:SF15">
    <property type="entry name" value="FAD DEPENDENT OXIDOREDUCTASE DOMAIN-CONTAINING PROTEIN"/>
    <property type="match status" value="1"/>
</dbReference>
<comment type="cofactor">
    <cofactor evidence="1">
        <name>FAD</name>
        <dbReference type="ChEBI" id="CHEBI:57692"/>
    </cofactor>
</comment>
<dbReference type="InterPro" id="IPR045170">
    <property type="entry name" value="MTOX"/>
</dbReference>
<dbReference type="PANTHER" id="PTHR10961">
    <property type="entry name" value="PEROXISOMAL SARCOSINE OXIDASE"/>
    <property type="match status" value="1"/>
</dbReference>
<dbReference type="EMBL" id="JAVDPF010000003">
    <property type="protein sequence ID" value="KAL1884999.1"/>
    <property type="molecule type" value="Genomic_DNA"/>
</dbReference>
<evidence type="ECO:0000256" key="5">
    <source>
        <dbReference type="ARBA" id="ARBA00023002"/>
    </source>
</evidence>
<dbReference type="Proteomes" id="UP001583193">
    <property type="component" value="Unassembled WGS sequence"/>
</dbReference>
<organism evidence="7 8">
    <name type="scientific">Paecilomyces lecythidis</name>
    <dbReference type="NCBI Taxonomy" id="3004212"/>
    <lineage>
        <taxon>Eukaryota</taxon>
        <taxon>Fungi</taxon>
        <taxon>Dikarya</taxon>
        <taxon>Ascomycota</taxon>
        <taxon>Pezizomycotina</taxon>
        <taxon>Eurotiomycetes</taxon>
        <taxon>Eurotiomycetidae</taxon>
        <taxon>Eurotiales</taxon>
        <taxon>Thermoascaceae</taxon>
        <taxon>Paecilomyces</taxon>
    </lineage>
</organism>
<evidence type="ECO:0000313" key="7">
    <source>
        <dbReference type="EMBL" id="KAL1884999.1"/>
    </source>
</evidence>
<comment type="caution">
    <text evidence="7">The sequence shown here is derived from an EMBL/GenBank/DDBJ whole genome shotgun (WGS) entry which is preliminary data.</text>
</comment>
<evidence type="ECO:0000256" key="2">
    <source>
        <dbReference type="ARBA" id="ARBA00010989"/>
    </source>
</evidence>
<name>A0ABR3YA93_9EURO</name>
<evidence type="ECO:0000259" key="6">
    <source>
        <dbReference type="Pfam" id="PF01266"/>
    </source>
</evidence>
<sequence>MAEQKKSVAIVGAGIFGLSLAIALNERNYKVAVFDQNRYDQNAYEPGDDRLQVASIDHNKIFRASYGTKEHYQRLAMESREAWISEDEKRKSAGDEELFNGCGMLRLQPSDKLGALERETLANMERNGLRDKQFVKSDPEDRRRARSMGWEAKLLDFQIPGESRGKTYEAVLDSLAGFTKCSAACAYYQQTAAAQGVAFHFGREEGGFDSLIEVDSTIEPGKKKVTGLKTKNGAAHVADIVVIAAGSFSAQLLPDLSYHLESSAGSIATFKIGENNLELWEKYSPEKFPVMTWKSIPRDNHGKDTGSVYVFPRTSDGLVKIGYRGIKFTNFQPVPEGVPFSQNGRWSVPLPPADSLSLPDRAMDAIRQFVSIFLPEFDKMPFYSTKLCWYTDSLDNSFVIDYVPTYAENSVFVCTGGSGHGAKFLPVLGKHAADIFEHGHKSTSFMRPFWRWRPDISRRNGLEEGPGGPRDISTSATE</sequence>
<dbReference type="SUPFAM" id="SSF51905">
    <property type="entry name" value="FAD/NAD(P)-binding domain"/>
    <property type="match status" value="1"/>
</dbReference>
<reference evidence="7 8" key="1">
    <citation type="journal article" date="2024" name="IMA Fungus">
        <title>IMA Genome - F19 : A genome assembly and annotation guide to empower mycologists, including annotated draft genome sequences of Ceratocystis pirilliformis, Diaporthe australafricana, Fusarium ophioides, Paecilomyces lecythidis, and Sporothrix stenoceras.</title>
        <authorList>
            <person name="Aylward J."/>
            <person name="Wilson A.M."/>
            <person name="Visagie C.M."/>
            <person name="Spraker J."/>
            <person name="Barnes I."/>
            <person name="Buitendag C."/>
            <person name="Ceriani C."/>
            <person name="Del Mar Angel L."/>
            <person name="du Plessis D."/>
            <person name="Fuchs T."/>
            <person name="Gasser K."/>
            <person name="Kramer D."/>
            <person name="Li W."/>
            <person name="Munsamy K."/>
            <person name="Piso A."/>
            <person name="Price J.L."/>
            <person name="Sonnekus B."/>
            <person name="Thomas C."/>
            <person name="van der Nest A."/>
            <person name="van Dijk A."/>
            <person name="van Heerden A."/>
            <person name="van Vuuren N."/>
            <person name="Yilmaz N."/>
            <person name="Duong T.A."/>
            <person name="van der Merwe N.A."/>
            <person name="Wingfield M.J."/>
            <person name="Wingfield B.D."/>
        </authorList>
    </citation>
    <scope>NUCLEOTIDE SEQUENCE [LARGE SCALE GENOMIC DNA]</scope>
    <source>
        <strain evidence="7 8">CMW 18167</strain>
    </source>
</reference>
<evidence type="ECO:0000256" key="3">
    <source>
        <dbReference type="ARBA" id="ARBA00022630"/>
    </source>
</evidence>
<dbReference type="Gene3D" id="3.50.50.60">
    <property type="entry name" value="FAD/NAD(P)-binding domain"/>
    <property type="match status" value="1"/>
</dbReference>
<keyword evidence="5" id="KW-0560">Oxidoreductase</keyword>
<evidence type="ECO:0000256" key="4">
    <source>
        <dbReference type="ARBA" id="ARBA00022827"/>
    </source>
</evidence>
<comment type="similarity">
    <text evidence="2">Belongs to the MSOX/MTOX family.</text>
</comment>
<proteinExistence type="inferred from homology"/>
<dbReference type="InterPro" id="IPR036188">
    <property type="entry name" value="FAD/NAD-bd_sf"/>
</dbReference>
<feature type="domain" description="FAD dependent oxidoreductase" evidence="6">
    <location>
        <begin position="8"/>
        <end position="434"/>
    </location>
</feature>
<evidence type="ECO:0000313" key="8">
    <source>
        <dbReference type="Proteomes" id="UP001583193"/>
    </source>
</evidence>
<protein>
    <recommendedName>
        <fullName evidence="6">FAD dependent oxidoreductase domain-containing protein</fullName>
    </recommendedName>
</protein>